<dbReference type="Pfam" id="PF02601">
    <property type="entry name" value="Exonuc_VII_L"/>
    <property type="match status" value="1"/>
</dbReference>
<name>A9BCU8_PROM4</name>
<evidence type="ECO:0000259" key="6">
    <source>
        <dbReference type="Pfam" id="PF02601"/>
    </source>
</evidence>
<dbReference type="InterPro" id="IPR020579">
    <property type="entry name" value="Exonuc_VII_lsu_C"/>
</dbReference>
<evidence type="ECO:0000256" key="1">
    <source>
        <dbReference type="ARBA" id="ARBA00022490"/>
    </source>
</evidence>
<comment type="subcellular location">
    <subcellularLocation>
        <location evidence="5">Cytoplasm</location>
    </subcellularLocation>
</comment>
<dbReference type="GO" id="GO:0008855">
    <property type="term" value="F:exodeoxyribonuclease VII activity"/>
    <property type="evidence" value="ECO:0007669"/>
    <property type="project" value="UniProtKB-UniRule"/>
</dbReference>
<evidence type="ECO:0000256" key="2">
    <source>
        <dbReference type="ARBA" id="ARBA00022722"/>
    </source>
</evidence>
<dbReference type="GO" id="GO:0006308">
    <property type="term" value="P:DNA catabolic process"/>
    <property type="evidence" value="ECO:0007669"/>
    <property type="project" value="UniProtKB-UniRule"/>
</dbReference>
<evidence type="ECO:0000256" key="5">
    <source>
        <dbReference type="HAMAP-Rule" id="MF_00378"/>
    </source>
</evidence>
<dbReference type="Proteomes" id="UP000000788">
    <property type="component" value="Chromosome"/>
</dbReference>
<evidence type="ECO:0000259" key="7">
    <source>
        <dbReference type="Pfam" id="PF13742"/>
    </source>
</evidence>
<reference evidence="8 9" key="1">
    <citation type="journal article" date="2007" name="PLoS Genet.">
        <title>Patterns and implications of gene gain and loss in the evolution of Prochlorococcus.</title>
        <authorList>
            <person name="Kettler G.C."/>
            <person name="Martiny A.C."/>
            <person name="Huang K."/>
            <person name="Zucker J."/>
            <person name="Coleman M.L."/>
            <person name="Rodrigue S."/>
            <person name="Chen F."/>
            <person name="Lapidus A."/>
            <person name="Ferriera S."/>
            <person name="Johnson J."/>
            <person name="Steglich C."/>
            <person name="Church G.M."/>
            <person name="Richardson P."/>
            <person name="Chisholm S.W."/>
        </authorList>
    </citation>
    <scope>NUCLEOTIDE SEQUENCE [LARGE SCALE GENOMIC DNA]</scope>
    <source>
        <strain evidence="9">MIT 9211</strain>
    </source>
</reference>
<dbReference type="AlphaFoldDB" id="A9BCU8"/>
<comment type="function">
    <text evidence="5">Bidirectionally degrades single-stranded DNA into large acid-insoluble oligonucleotides, which are then degraded further into small acid-soluble oligonucleotides.</text>
</comment>
<accession>A9BCU8</accession>
<keyword evidence="3 5" id="KW-0378">Hydrolase</keyword>
<feature type="domain" description="OB-fold nucleic acid binding" evidence="7">
    <location>
        <begin position="9"/>
        <end position="101"/>
    </location>
</feature>
<dbReference type="InterPro" id="IPR003753">
    <property type="entry name" value="Exonuc_VII_L"/>
</dbReference>
<dbReference type="GO" id="GO:0003676">
    <property type="term" value="F:nucleic acid binding"/>
    <property type="evidence" value="ECO:0007669"/>
    <property type="project" value="InterPro"/>
</dbReference>
<dbReference type="HAMAP" id="MF_00378">
    <property type="entry name" value="Exonuc_7_L"/>
    <property type="match status" value="1"/>
</dbReference>
<dbReference type="EC" id="3.1.11.6" evidence="5"/>
<dbReference type="RefSeq" id="WP_012194661.1">
    <property type="nucleotide sequence ID" value="NC_009976.1"/>
</dbReference>
<comment type="subunit">
    <text evidence="5">Heterooligomer composed of large and small subunits.</text>
</comment>
<comment type="similarity">
    <text evidence="5">Belongs to the XseA family.</text>
</comment>
<comment type="catalytic activity">
    <reaction evidence="5">
        <text>Exonucleolytic cleavage in either 5'- to 3'- or 3'- to 5'-direction to yield nucleoside 5'-phosphates.</text>
        <dbReference type="EC" id="3.1.11.6"/>
    </reaction>
</comment>
<dbReference type="CDD" id="cd04489">
    <property type="entry name" value="ExoVII_LU_OBF"/>
    <property type="match status" value="1"/>
</dbReference>
<keyword evidence="2 5" id="KW-0540">Nuclease</keyword>
<dbReference type="GO" id="GO:0005737">
    <property type="term" value="C:cytoplasm"/>
    <property type="evidence" value="ECO:0007669"/>
    <property type="project" value="UniProtKB-SubCell"/>
</dbReference>
<evidence type="ECO:0000256" key="3">
    <source>
        <dbReference type="ARBA" id="ARBA00022801"/>
    </source>
</evidence>
<proteinExistence type="inferred from homology"/>
<keyword evidence="4 5" id="KW-0269">Exonuclease</keyword>
<organism evidence="8 9">
    <name type="scientific">Prochlorococcus marinus (strain MIT 9211)</name>
    <dbReference type="NCBI Taxonomy" id="93059"/>
    <lineage>
        <taxon>Bacteria</taxon>
        <taxon>Bacillati</taxon>
        <taxon>Cyanobacteriota</taxon>
        <taxon>Cyanophyceae</taxon>
        <taxon>Synechococcales</taxon>
        <taxon>Prochlorococcaceae</taxon>
        <taxon>Prochlorococcus</taxon>
    </lineage>
</organism>
<dbReference type="EMBL" id="CP000878">
    <property type="protein sequence ID" value="ABX08036.1"/>
    <property type="molecule type" value="Genomic_DNA"/>
</dbReference>
<dbReference type="STRING" id="93059.P9211_01051"/>
<protein>
    <recommendedName>
        <fullName evidence="5">Exodeoxyribonuclease 7 large subunit</fullName>
        <ecNumber evidence="5">3.1.11.6</ecNumber>
    </recommendedName>
    <alternativeName>
        <fullName evidence="5">Exodeoxyribonuclease VII large subunit</fullName>
        <shortName evidence="5">Exonuclease VII large subunit</shortName>
    </alternativeName>
</protein>
<dbReference type="PANTHER" id="PTHR30008">
    <property type="entry name" value="EXODEOXYRIBONUCLEASE 7 LARGE SUBUNIT"/>
    <property type="match status" value="1"/>
</dbReference>
<dbReference type="OrthoDB" id="9802795at2"/>
<dbReference type="Pfam" id="PF13742">
    <property type="entry name" value="tRNA_anti_2"/>
    <property type="match status" value="1"/>
</dbReference>
<evidence type="ECO:0000313" key="8">
    <source>
        <dbReference type="EMBL" id="ABX08036.1"/>
    </source>
</evidence>
<sequence>MDTASLPSYSVQELNHAIGHLLSRGFSPRFYLHATVSKSQLKNGHLWLTLTDGHASISAVIWASTLKKFTYRPNDQDGIEILGKLNFWENRANLVVQIIEMRPSISTVLRKFEVVRKLLIQEGLIDESRRRPLPNYPRNIAVLTSVPSSALADILRTAKERWPLTKVFIFPIPVQGDVASKITNVLANLVKHYRHFSIEAIVLARGGGSREDLMVFDNEELCRSFSSLPIPLITGLGHEDDLTVVDLVADHRSATPTAAIVDLLPSREIAKGHCLQMRHRLKDYFTWTIRKEKDLFNERLIKWKASSPLTLINRFKENLDKRSRLLLALSPESLFKRGFCIVTNQSSNAIRNCNDVEVADKLTIQLIDGYIESSVENIHCVR</sequence>
<dbReference type="eggNOG" id="COG1570">
    <property type="taxonomic scope" value="Bacteria"/>
</dbReference>
<keyword evidence="9" id="KW-1185">Reference proteome</keyword>
<feature type="domain" description="Exonuclease VII large subunit C-terminal" evidence="6">
    <location>
        <begin position="124"/>
        <end position="321"/>
    </location>
</feature>
<dbReference type="GO" id="GO:0009318">
    <property type="term" value="C:exodeoxyribonuclease VII complex"/>
    <property type="evidence" value="ECO:0007669"/>
    <property type="project" value="UniProtKB-UniRule"/>
</dbReference>
<keyword evidence="1 5" id="KW-0963">Cytoplasm</keyword>
<dbReference type="HOGENOM" id="CLU_023625_2_1_3"/>
<evidence type="ECO:0000256" key="4">
    <source>
        <dbReference type="ARBA" id="ARBA00022839"/>
    </source>
</evidence>
<evidence type="ECO:0000313" key="9">
    <source>
        <dbReference type="Proteomes" id="UP000000788"/>
    </source>
</evidence>
<dbReference type="NCBIfam" id="TIGR00237">
    <property type="entry name" value="xseA"/>
    <property type="match status" value="1"/>
</dbReference>
<dbReference type="KEGG" id="pmj:P9211_01051"/>
<dbReference type="PANTHER" id="PTHR30008:SF0">
    <property type="entry name" value="EXODEOXYRIBONUCLEASE 7 LARGE SUBUNIT"/>
    <property type="match status" value="1"/>
</dbReference>
<gene>
    <name evidence="5 8" type="primary">xseA</name>
    <name evidence="8" type="ordered locus">P9211_01051</name>
</gene>
<dbReference type="InterPro" id="IPR025824">
    <property type="entry name" value="OB-fold_nuc-bd_dom"/>
</dbReference>